<accession>A0A1Q2CGR2</accession>
<name>A0A1Q2CGR2_9ACTN</name>
<reference evidence="1 2" key="1">
    <citation type="journal article" date="2016" name="Int. J. Syst. Evol. Microbiol.">
        <title>Tessaracoccus flavus sp. nov., isolated from the drainage system of a lindane-producing factory.</title>
        <authorList>
            <person name="Kumari R."/>
            <person name="Singh P."/>
            <person name="Schumann P."/>
            <person name="Lal R."/>
        </authorList>
    </citation>
    <scope>NUCLEOTIDE SEQUENCE [LARGE SCALE GENOMIC DNA]</scope>
    <source>
        <strain evidence="1 2">RP1T</strain>
    </source>
</reference>
<dbReference type="Proteomes" id="UP000188324">
    <property type="component" value="Chromosome"/>
</dbReference>
<evidence type="ECO:0000313" key="2">
    <source>
        <dbReference type="Proteomes" id="UP000188324"/>
    </source>
</evidence>
<dbReference type="KEGG" id="tfl:RPIT_11305"/>
<keyword evidence="2" id="KW-1185">Reference proteome</keyword>
<dbReference type="OrthoDB" id="3727952at2"/>
<dbReference type="STRING" id="1610493.RPIT_11305"/>
<gene>
    <name evidence="1" type="ORF">RPIT_11305</name>
</gene>
<dbReference type="AlphaFoldDB" id="A0A1Q2CGR2"/>
<dbReference type="PROSITE" id="PS51257">
    <property type="entry name" value="PROKAR_LIPOPROTEIN"/>
    <property type="match status" value="1"/>
</dbReference>
<dbReference type="EMBL" id="CP019605">
    <property type="protein sequence ID" value="AQP45309.1"/>
    <property type="molecule type" value="Genomic_DNA"/>
</dbReference>
<sequence>MSKSPSRLVAAVASAAIAVSLSACTAGQWQYDAPPAAGVQEDLGGVKLRNVLILTDGSDAVLLGGIASRDEDTQVTGITYSPEQPDGTYGEPQELAFEVDIPKGQTVLIDGTDSSFPAEGLTVGRLADVTVNLADGGAVDMLVPVYSSEHSDFVEAWEQARA</sequence>
<organism evidence="1 2">
    <name type="scientific">Tessaracoccus flavus</name>
    <dbReference type="NCBI Taxonomy" id="1610493"/>
    <lineage>
        <taxon>Bacteria</taxon>
        <taxon>Bacillati</taxon>
        <taxon>Actinomycetota</taxon>
        <taxon>Actinomycetes</taxon>
        <taxon>Propionibacteriales</taxon>
        <taxon>Propionibacteriaceae</taxon>
        <taxon>Tessaracoccus</taxon>
    </lineage>
</organism>
<protein>
    <submittedName>
        <fullName evidence="1">Uncharacterized protein</fullName>
    </submittedName>
</protein>
<evidence type="ECO:0000313" key="1">
    <source>
        <dbReference type="EMBL" id="AQP45309.1"/>
    </source>
</evidence>
<dbReference type="RefSeq" id="WP_077343251.1">
    <property type="nucleotide sequence ID" value="NZ_CP019605.1"/>
</dbReference>
<proteinExistence type="predicted"/>